<dbReference type="KEGG" id="hhw:NCTC503_00378"/>
<evidence type="ECO:0008006" key="3">
    <source>
        <dbReference type="Google" id="ProtNLM"/>
    </source>
</evidence>
<sequence>MGAWGTAIFSDDVADDIRSEYNSLLSVGASDEEATSIIFNMYYFDECEGTEDEPIFWFALALAQWKKGRLTEDIRDAAIEFINIGDDLERWNIKGAEKDYEKRKKVLENLRETLLSPMPERKKVRKPTVIISPWKPGDVLCYQLNHEKIKGEKYYGKYVLLRVLKVLRNPFSVLKQDEYFQERILFGLYDWSGDKPPTYDITNNLEYIPLQDYEDMVLGRRYGNCGMLSWWAKRELKERNITVIGNDASYADNIPKFFRIGLTECPMYHFENIDIFLNQALLDFSKTNNK</sequence>
<dbReference type="AlphaFoldDB" id="A0A4U9QZI0"/>
<accession>A0A4U9QZI0</accession>
<evidence type="ECO:0000313" key="1">
    <source>
        <dbReference type="EMBL" id="VTQ83568.1"/>
    </source>
</evidence>
<reference evidence="1 2" key="1">
    <citation type="submission" date="2019-05" db="EMBL/GenBank/DDBJ databases">
        <authorList>
            <consortium name="Pathogen Informatics"/>
        </authorList>
    </citation>
    <scope>NUCLEOTIDE SEQUENCE [LARGE SCALE GENOMIC DNA]</scope>
    <source>
        <strain evidence="1 2">NCTC503</strain>
    </source>
</reference>
<proteinExistence type="predicted"/>
<keyword evidence="2" id="KW-1185">Reference proteome</keyword>
<dbReference type="RefSeq" id="WP_138209185.1">
    <property type="nucleotide sequence ID" value="NZ_CBCRUQ010000008.1"/>
</dbReference>
<organism evidence="1 2">
    <name type="scientific">Hathewaya histolytica</name>
    <name type="common">Clostridium histolyticum</name>
    <dbReference type="NCBI Taxonomy" id="1498"/>
    <lineage>
        <taxon>Bacteria</taxon>
        <taxon>Bacillati</taxon>
        <taxon>Bacillota</taxon>
        <taxon>Clostridia</taxon>
        <taxon>Eubacteriales</taxon>
        <taxon>Clostridiaceae</taxon>
        <taxon>Hathewaya</taxon>
    </lineage>
</organism>
<dbReference type="OrthoDB" id="362700at2"/>
<dbReference type="EMBL" id="LR590481">
    <property type="protein sequence ID" value="VTQ83568.1"/>
    <property type="molecule type" value="Genomic_DNA"/>
</dbReference>
<gene>
    <name evidence="1" type="ORF">NCTC503_00378</name>
</gene>
<dbReference type="Proteomes" id="UP000308489">
    <property type="component" value="Chromosome 1"/>
</dbReference>
<protein>
    <recommendedName>
        <fullName evidence="3">DUF4259 domain-containing protein</fullName>
    </recommendedName>
</protein>
<name>A0A4U9QZI0_HATHI</name>
<evidence type="ECO:0000313" key="2">
    <source>
        <dbReference type="Proteomes" id="UP000308489"/>
    </source>
</evidence>